<proteinExistence type="predicted"/>
<feature type="region of interest" description="Disordered" evidence="1">
    <location>
        <begin position="269"/>
        <end position="296"/>
    </location>
</feature>
<dbReference type="AlphaFoldDB" id="A0A8H7VC64"/>
<feature type="compositionally biased region" description="Polar residues" evidence="1">
    <location>
        <begin position="286"/>
        <end position="296"/>
    </location>
</feature>
<dbReference type="OrthoDB" id="2277222at2759"/>
<name>A0A8H7VC64_9FUNG</name>
<reference evidence="2 3" key="1">
    <citation type="submission" date="2020-12" db="EMBL/GenBank/DDBJ databases">
        <title>Metabolic potential, ecology and presence of endohyphal bacteria is reflected in genomic diversity of Mucoromycotina.</title>
        <authorList>
            <person name="Muszewska A."/>
            <person name="Okrasinska A."/>
            <person name="Steczkiewicz K."/>
            <person name="Drgas O."/>
            <person name="Orlowska M."/>
            <person name="Perlinska-Lenart U."/>
            <person name="Aleksandrzak-Piekarczyk T."/>
            <person name="Szatraj K."/>
            <person name="Zielenkiewicz U."/>
            <person name="Pilsyk S."/>
            <person name="Malc E."/>
            <person name="Mieczkowski P."/>
            <person name="Kruszewska J.S."/>
            <person name="Biernat P."/>
            <person name="Pawlowska J."/>
        </authorList>
    </citation>
    <scope>NUCLEOTIDE SEQUENCE [LARGE SCALE GENOMIC DNA]</scope>
    <source>
        <strain evidence="2 3">CBS 142.35</strain>
    </source>
</reference>
<feature type="non-terminal residue" evidence="2">
    <location>
        <position position="1"/>
    </location>
</feature>
<keyword evidence="3" id="KW-1185">Reference proteome</keyword>
<protein>
    <submittedName>
        <fullName evidence="2">Uncharacterized protein</fullName>
    </submittedName>
</protein>
<accession>A0A8H7VC64</accession>
<gene>
    <name evidence="2" type="ORF">INT45_011833</name>
</gene>
<evidence type="ECO:0000313" key="2">
    <source>
        <dbReference type="EMBL" id="KAG2217776.1"/>
    </source>
</evidence>
<evidence type="ECO:0000256" key="1">
    <source>
        <dbReference type="SAM" id="MobiDB-lite"/>
    </source>
</evidence>
<organism evidence="2 3">
    <name type="scientific">Circinella minor</name>
    <dbReference type="NCBI Taxonomy" id="1195481"/>
    <lineage>
        <taxon>Eukaryota</taxon>
        <taxon>Fungi</taxon>
        <taxon>Fungi incertae sedis</taxon>
        <taxon>Mucoromycota</taxon>
        <taxon>Mucoromycotina</taxon>
        <taxon>Mucoromycetes</taxon>
        <taxon>Mucorales</taxon>
        <taxon>Lichtheimiaceae</taxon>
        <taxon>Circinella</taxon>
    </lineage>
</organism>
<dbReference type="EMBL" id="JAEPRB010000273">
    <property type="protein sequence ID" value="KAG2217776.1"/>
    <property type="molecule type" value="Genomic_DNA"/>
</dbReference>
<feature type="compositionally biased region" description="Acidic residues" evidence="1">
    <location>
        <begin position="270"/>
        <end position="282"/>
    </location>
</feature>
<comment type="caution">
    <text evidence="2">The sequence shown here is derived from an EMBL/GenBank/DDBJ whole genome shotgun (WGS) entry which is preliminary data.</text>
</comment>
<sequence>QEFQYLGIPFDHQGINSDQLVKQRITKATGNMELLRQMGVNQYSVGLWSGIRVYRTFIRSVLEYSLAITALSAKHKDKLNNAQKSCIKMALNRNRFTPFLTIVPLVLADLPSMQTRTRILQLKFVTRLQDLPLSTMARSIELSFLKRKNSDKQWKHLTSNNPFYQLYNKLKKDSNPLTASYPLKNCRCGASAAKREHYDFCPLLFTLLNDLKSAFGDIPALPQEQQPLDYILRPLPRSEFGLTVGKWQTVWPALIRVLREIDYLSHPNDDFDMDEPAPEDAMDIPISSSLLPNPHI</sequence>
<dbReference type="Proteomes" id="UP000646827">
    <property type="component" value="Unassembled WGS sequence"/>
</dbReference>
<evidence type="ECO:0000313" key="3">
    <source>
        <dbReference type="Proteomes" id="UP000646827"/>
    </source>
</evidence>